<name>A0AAD4M9B4_9AGAM</name>
<comment type="caution">
    <text evidence="3">The sequence shown here is derived from an EMBL/GenBank/DDBJ whole genome shotgun (WGS) entry which is preliminary data.</text>
</comment>
<dbReference type="PROSITE" id="PS50011">
    <property type="entry name" value="PROTEIN_KINASE_DOM"/>
    <property type="match status" value="1"/>
</dbReference>
<evidence type="ECO:0000313" key="3">
    <source>
        <dbReference type="EMBL" id="KAI0305679.1"/>
    </source>
</evidence>
<feature type="domain" description="Protein kinase" evidence="2">
    <location>
        <begin position="115"/>
        <end position="385"/>
    </location>
</feature>
<dbReference type="PANTHER" id="PTHR44329">
    <property type="entry name" value="SERINE/THREONINE-PROTEIN KINASE TNNI3K-RELATED"/>
    <property type="match status" value="1"/>
</dbReference>
<accession>A0AAD4M9B4</accession>
<dbReference type="Gene3D" id="1.10.510.10">
    <property type="entry name" value="Transferase(Phosphotransferase) domain 1"/>
    <property type="match status" value="1"/>
</dbReference>
<dbReference type="GO" id="GO:0004674">
    <property type="term" value="F:protein serine/threonine kinase activity"/>
    <property type="evidence" value="ECO:0007669"/>
    <property type="project" value="TreeGrafter"/>
</dbReference>
<reference evidence="3" key="1">
    <citation type="journal article" date="2022" name="New Phytol.">
        <title>Evolutionary transition to the ectomycorrhizal habit in the genomes of a hyperdiverse lineage of mushroom-forming fungi.</title>
        <authorList>
            <person name="Looney B."/>
            <person name="Miyauchi S."/>
            <person name="Morin E."/>
            <person name="Drula E."/>
            <person name="Courty P.E."/>
            <person name="Kohler A."/>
            <person name="Kuo A."/>
            <person name="LaButti K."/>
            <person name="Pangilinan J."/>
            <person name="Lipzen A."/>
            <person name="Riley R."/>
            <person name="Andreopoulos W."/>
            <person name="He G."/>
            <person name="Johnson J."/>
            <person name="Nolan M."/>
            <person name="Tritt A."/>
            <person name="Barry K.W."/>
            <person name="Grigoriev I.V."/>
            <person name="Nagy L.G."/>
            <person name="Hibbett D."/>
            <person name="Henrissat B."/>
            <person name="Matheny P.B."/>
            <person name="Labbe J."/>
            <person name="Martin F.M."/>
        </authorList>
    </citation>
    <scope>NUCLEOTIDE SEQUENCE</scope>
    <source>
        <strain evidence="3">BPL690</strain>
    </source>
</reference>
<organism evidence="3 4">
    <name type="scientific">Multifurca ochricompacta</name>
    <dbReference type="NCBI Taxonomy" id="376703"/>
    <lineage>
        <taxon>Eukaryota</taxon>
        <taxon>Fungi</taxon>
        <taxon>Dikarya</taxon>
        <taxon>Basidiomycota</taxon>
        <taxon>Agaricomycotina</taxon>
        <taxon>Agaricomycetes</taxon>
        <taxon>Russulales</taxon>
        <taxon>Russulaceae</taxon>
        <taxon>Multifurca</taxon>
    </lineage>
</organism>
<evidence type="ECO:0000313" key="4">
    <source>
        <dbReference type="Proteomes" id="UP001203297"/>
    </source>
</evidence>
<dbReference type="GO" id="GO:0005524">
    <property type="term" value="F:ATP binding"/>
    <property type="evidence" value="ECO:0007669"/>
    <property type="project" value="InterPro"/>
</dbReference>
<dbReference type="SMART" id="SM00220">
    <property type="entry name" value="S_TKc"/>
    <property type="match status" value="1"/>
</dbReference>
<dbReference type="InterPro" id="IPR011009">
    <property type="entry name" value="Kinase-like_dom_sf"/>
</dbReference>
<keyword evidence="3" id="KW-0808">Transferase</keyword>
<sequence>MLHTDHRNSRPPLSKVPTGGVSIPSVPVTPMRSVPSVGSVAVKRITLTSKKNWWMVELDEEENKLHSSQPFSSHAEPILNDYIPNPHPHCQLFRHRRVTMHQETEHHFFFSYTCYLLGTIQSHGGTVTLRPGFCIELFKCVVKKPEVVQLEINGEMQSNALDVTTQFLAELRVYTRVAPHRNIPVFMGCLDGIGMVLEFLEGGTLYDYLGQYAPLARVLLDALTHLHAYGLSHGDLSLLNVQVIERRGELTLKIIDFGRSVAADSALAPPDGDPVDPWAHLNTERHEPRTEQIFPGTRPFSAPEILRGECHDARLADAYSFGMVLVCLERGHLVDVMPWNQRKDLHPTDLLDGCTLFEGRIRQYLRRWDERRRLLREDLADVTNA</sequence>
<gene>
    <name evidence="3" type="ORF">B0F90DRAFT_1700008</name>
</gene>
<keyword evidence="3" id="KW-0418">Kinase</keyword>
<keyword evidence="4" id="KW-1185">Reference proteome</keyword>
<feature type="region of interest" description="Disordered" evidence="1">
    <location>
        <begin position="1"/>
        <end position="25"/>
    </location>
</feature>
<dbReference type="AlphaFoldDB" id="A0AAD4M9B4"/>
<dbReference type="InterPro" id="IPR051681">
    <property type="entry name" value="Ser/Thr_Kinases-Pseudokinases"/>
</dbReference>
<dbReference type="SUPFAM" id="SSF56112">
    <property type="entry name" value="Protein kinase-like (PK-like)"/>
    <property type="match status" value="1"/>
</dbReference>
<protein>
    <submittedName>
        <fullName evidence="3">Kinase-like domain-containing protein</fullName>
    </submittedName>
</protein>
<dbReference type="Pfam" id="PF00069">
    <property type="entry name" value="Pkinase"/>
    <property type="match status" value="1"/>
</dbReference>
<proteinExistence type="predicted"/>
<dbReference type="InterPro" id="IPR000719">
    <property type="entry name" value="Prot_kinase_dom"/>
</dbReference>
<dbReference type="Proteomes" id="UP001203297">
    <property type="component" value="Unassembled WGS sequence"/>
</dbReference>
<dbReference type="EMBL" id="WTXG01000005">
    <property type="protein sequence ID" value="KAI0305679.1"/>
    <property type="molecule type" value="Genomic_DNA"/>
</dbReference>
<evidence type="ECO:0000259" key="2">
    <source>
        <dbReference type="PROSITE" id="PS50011"/>
    </source>
</evidence>
<evidence type="ECO:0000256" key="1">
    <source>
        <dbReference type="SAM" id="MobiDB-lite"/>
    </source>
</evidence>